<dbReference type="PROSITE" id="PS50929">
    <property type="entry name" value="ABC_TM1F"/>
    <property type="match status" value="1"/>
</dbReference>
<keyword evidence="5 7" id="KW-1133">Transmembrane helix</keyword>
<dbReference type="InterPro" id="IPR011527">
    <property type="entry name" value="ABC1_TM_dom"/>
</dbReference>
<dbReference type="InterPro" id="IPR003593">
    <property type="entry name" value="AAA+_ATPase"/>
</dbReference>
<feature type="transmembrane region" description="Helical" evidence="7">
    <location>
        <begin position="246"/>
        <end position="270"/>
    </location>
</feature>
<dbReference type="Gene3D" id="1.20.1560.10">
    <property type="entry name" value="ABC transporter type 1, transmembrane domain"/>
    <property type="match status" value="1"/>
</dbReference>
<evidence type="ECO:0000256" key="4">
    <source>
        <dbReference type="ARBA" id="ARBA00022840"/>
    </source>
</evidence>
<dbReference type="RefSeq" id="WP_190558693.1">
    <property type="nucleotide sequence ID" value="NZ_JACJQU010000003.1"/>
</dbReference>
<evidence type="ECO:0000313" key="10">
    <source>
        <dbReference type="EMBL" id="MBD2293359.1"/>
    </source>
</evidence>
<dbReference type="SMART" id="SM00382">
    <property type="entry name" value="AAA"/>
    <property type="match status" value="1"/>
</dbReference>
<feature type="domain" description="ABC transmembrane type-1" evidence="9">
    <location>
        <begin position="27"/>
        <end position="306"/>
    </location>
</feature>
<evidence type="ECO:0000256" key="6">
    <source>
        <dbReference type="ARBA" id="ARBA00023136"/>
    </source>
</evidence>
<dbReference type="GO" id="GO:0015421">
    <property type="term" value="F:ABC-type oligopeptide transporter activity"/>
    <property type="evidence" value="ECO:0007669"/>
    <property type="project" value="TreeGrafter"/>
</dbReference>
<keyword evidence="2 7" id="KW-0812">Transmembrane</keyword>
<reference evidence="11" key="1">
    <citation type="journal article" date="2020" name="ISME J.">
        <title>Comparative genomics reveals insights into cyanobacterial evolution and habitat adaptation.</title>
        <authorList>
            <person name="Chen M.Y."/>
            <person name="Teng W.K."/>
            <person name="Zhao L."/>
            <person name="Hu C.X."/>
            <person name="Zhou Y.K."/>
            <person name="Han B.P."/>
            <person name="Song L.R."/>
            <person name="Shu W.S."/>
        </authorList>
    </citation>
    <scope>NUCLEOTIDE SEQUENCE [LARGE SCALE GENOMIC DNA]</scope>
    <source>
        <strain evidence="11">FACHB-251</strain>
    </source>
</reference>
<comment type="subcellular location">
    <subcellularLocation>
        <location evidence="1">Cell membrane</location>
        <topology evidence="1">Multi-pass membrane protein</topology>
    </subcellularLocation>
</comment>
<feature type="transmembrane region" description="Helical" evidence="7">
    <location>
        <begin position="163"/>
        <end position="181"/>
    </location>
</feature>
<dbReference type="PANTHER" id="PTHR43394:SF1">
    <property type="entry name" value="ATP-BINDING CASSETTE SUB-FAMILY B MEMBER 10, MITOCHONDRIAL"/>
    <property type="match status" value="1"/>
</dbReference>
<dbReference type="PROSITE" id="PS50893">
    <property type="entry name" value="ABC_TRANSPORTER_2"/>
    <property type="match status" value="1"/>
</dbReference>
<evidence type="ECO:0000256" key="3">
    <source>
        <dbReference type="ARBA" id="ARBA00022741"/>
    </source>
</evidence>
<feature type="transmembrane region" description="Helical" evidence="7">
    <location>
        <begin position="138"/>
        <end position="157"/>
    </location>
</feature>
<dbReference type="SUPFAM" id="SSF90123">
    <property type="entry name" value="ABC transporter transmembrane region"/>
    <property type="match status" value="1"/>
</dbReference>
<feature type="transmembrane region" description="Helical" evidence="7">
    <location>
        <begin position="26"/>
        <end position="48"/>
    </location>
</feature>
<evidence type="ECO:0000259" key="8">
    <source>
        <dbReference type="PROSITE" id="PS50893"/>
    </source>
</evidence>
<evidence type="ECO:0000313" key="11">
    <source>
        <dbReference type="Proteomes" id="UP000662185"/>
    </source>
</evidence>
<comment type="caution">
    <text evidence="10">The sequence shown here is derived from an EMBL/GenBank/DDBJ whole genome shotgun (WGS) entry which is preliminary data.</text>
</comment>
<dbReference type="EMBL" id="JACJQU010000003">
    <property type="protein sequence ID" value="MBD2293359.1"/>
    <property type="molecule type" value="Genomic_DNA"/>
</dbReference>
<keyword evidence="6 7" id="KW-0472">Membrane</keyword>
<evidence type="ECO:0000256" key="7">
    <source>
        <dbReference type="SAM" id="Phobius"/>
    </source>
</evidence>
<protein>
    <submittedName>
        <fullName evidence="10">ABC transporter ATP-binding protein</fullName>
    </submittedName>
</protein>
<organism evidence="10 11">
    <name type="scientific">Anabaena sphaerica FACHB-251</name>
    <dbReference type="NCBI Taxonomy" id="2692883"/>
    <lineage>
        <taxon>Bacteria</taxon>
        <taxon>Bacillati</taxon>
        <taxon>Cyanobacteriota</taxon>
        <taxon>Cyanophyceae</taxon>
        <taxon>Nostocales</taxon>
        <taxon>Nostocaceae</taxon>
        <taxon>Anabaena</taxon>
    </lineage>
</organism>
<dbReference type="Pfam" id="PF00664">
    <property type="entry name" value="ABC_membrane"/>
    <property type="match status" value="1"/>
</dbReference>
<proteinExistence type="predicted"/>
<dbReference type="GO" id="GO:0016887">
    <property type="term" value="F:ATP hydrolysis activity"/>
    <property type="evidence" value="ECO:0007669"/>
    <property type="project" value="InterPro"/>
</dbReference>
<dbReference type="InterPro" id="IPR036640">
    <property type="entry name" value="ABC1_TM_sf"/>
</dbReference>
<sequence>MKIGLQQYWNLLVEYLKPQKGRVLKFAIALLASIGLKLVNPQILRYFIDTAVAGGSGQNLLISALLFLGVALVTQLITIAATYYGENVAWRATNALRADLVEHCLKLDLSFHKFSTPGELLERVDGDVHTLSQFFSKFTVYILGNLLLMSGVIVVLFAEDWRAGLAIAFFSLTALSTLIRLRSIAVPYWQTYRQISADFFGFVGEQLAGMEDVRANGAKSYVMQRFHKILQGWLPIFHKARFASTILWGTTNGIFTLGTAIALSVGAYLWSQNIITIGTVYILYYYTNLLSEPIEQIRNQFEELQQAEASIYRIQDLLQVKSQLSAGGEQRLPQGALSVTFDHLWFSYNDRKSGEGDLVLQDISFHLPAGQLLGLLGRTGSGKSSLARLLLRLYDPKSGSIHLGGLPINQTYSTDLPQKIGLVTQDVQLFQTTVRNNLTFFNQDISDERIYETLEILGLSEWLHSLPQGLDTNLGPDSSGLSAGQAQLLAFTRVFLKDPGLVILDEASSRLDPITEKLIETAVDKLLTGRTGIIIAHRLATVQKANQILILEQGRISEYGQREELIKNPKSRFAQLLQTGCSDLLI</sequence>
<dbReference type="AlphaFoldDB" id="A0A927A072"/>
<accession>A0A927A072</accession>
<dbReference type="InterPro" id="IPR039421">
    <property type="entry name" value="Type_1_exporter"/>
</dbReference>
<name>A0A927A072_9NOST</name>
<evidence type="ECO:0000259" key="9">
    <source>
        <dbReference type="PROSITE" id="PS50929"/>
    </source>
</evidence>
<keyword evidence="11" id="KW-1185">Reference proteome</keyword>
<evidence type="ECO:0000256" key="2">
    <source>
        <dbReference type="ARBA" id="ARBA00022692"/>
    </source>
</evidence>
<dbReference type="InterPro" id="IPR003439">
    <property type="entry name" value="ABC_transporter-like_ATP-bd"/>
</dbReference>
<feature type="domain" description="ABC transporter" evidence="8">
    <location>
        <begin position="339"/>
        <end position="578"/>
    </location>
</feature>
<dbReference type="Pfam" id="PF00005">
    <property type="entry name" value="ABC_tran"/>
    <property type="match status" value="1"/>
</dbReference>
<keyword evidence="4 10" id="KW-0067">ATP-binding</keyword>
<dbReference type="CDD" id="cd07346">
    <property type="entry name" value="ABC_6TM_exporters"/>
    <property type="match status" value="1"/>
</dbReference>
<evidence type="ECO:0000256" key="1">
    <source>
        <dbReference type="ARBA" id="ARBA00004651"/>
    </source>
</evidence>
<dbReference type="GO" id="GO:0005524">
    <property type="term" value="F:ATP binding"/>
    <property type="evidence" value="ECO:0007669"/>
    <property type="project" value="UniProtKB-KW"/>
</dbReference>
<dbReference type="GO" id="GO:0005886">
    <property type="term" value="C:plasma membrane"/>
    <property type="evidence" value="ECO:0007669"/>
    <property type="project" value="UniProtKB-SubCell"/>
</dbReference>
<gene>
    <name evidence="10" type="ORF">H6G06_07625</name>
</gene>
<dbReference type="PANTHER" id="PTHR43394">
    <property type="entry name" value="ATP-DEPENDENT PERMEASE MDL1, MITOCHONDRIAL"/>
    <property type="match status" value="1"/>
</dbReference>
<dbReference type="Gene3D" id="3.40.50.300">
    <property type="entry name" value="P-loop containing nucleotide triphosphate hydrolases"/>
    <property type="match status" value="1"/>
</dbReference>
<keyword evidence="3" id="KW-0547">Nucleotide-binding</keyword>
<evidence type="ECO:0000256" key="5">
    <source>
        <dbReference type="ARBA" id="ARBA00022989"/>
    </source>
</evidence>
<dbReference type="InterPro" id="IPR027417">
    <property type="entry name" value="P-loop_NTPase"/>
</dbReference>
<feature type="transmembrane region" description="Helical" evidence="7">
    <location>
        <begin position="60"/>
        <end position="84"/>
    </location>
</feature>
<dbReference type="SUPFAM" id="SSF52540">
    <property type="entry name" value="P-loop containing nucleoside triphosphate hydrolases"/>
    <property type="match status" value="1"/>
</dbReference>
<dbReference type="Proteomes" id="UP000662185">
    <property type="component" value="Unassembled WGS sequence"/>
</dbReference>